<gene>
    <name evidence="1" type="ORF">EDB81DRAFT_769825</name>
</gene>
<accession>A0A9P9FSX9</accession>
<dbReference type="OrthoDB" id="4664297at2759"/>
<comment type="caution">
    <text evidence="1">The sequence shown here is derived from an EMBL/GenBank/DDBJ whole genome shotgun (WGS) entry which is preliminary data.</text>
</comment>
<name>A0A9P9FSX9_9HYPO</name>
<evidence type="ECO:0000313" key="1">
    <source>
        <dbReference type="EMBL" id="KAH7175441.1"/>
    </source>
</evidence>
<sequence>MSFLRSSSTARFFAGLFVTAGLYAYFTHSVPTLTLQMDDEPAPGPISGIRVSLKQKSTSPPTVIVQVTNTNSEPVTFLSYGSPLDGLAVQLGLLSITPDGAAVPLEIPILEVQRKWPPQAESLITIAPGQSQQQDLVIKDTIVSPEDVGARAIVQLKGKWQAVWGKAKEDISNEAMEKAGIADDAYSGLFLSNELEIEVTA</sequence>
<organism evidence="1 2">
    <name type="scientific">Dactylonectria macrodidyma</name>
    <dbReference type="NCBI Taxonomy" id="307937"/>
    <lineage>
        <taxon>Eukaryota</taxon>
        <taxon>Fungi</taxon>
        <taxon>Dikarya</taxon>
        <taxon>Ascomycota</taxon>
        <taxon>Pezizomycotina</taxon>
        <taxon>Sordariomycetes</taxon>
        <taxon>Hypocreomycetidae</taxon>
        <taxon>Hypocreales</taxon>
        <taxon>Nectriaceae</taxon>
        <taxon>Dactylonectria</taxon>
    </lineage>
</organism>
<dbReference type="Proteomes" id="UP000738349">
    <property type="component" value="Unassembled WGS sequence"/>
</dbReference>
<proteinExistence type="predicted"/>
<protein>
    <submittedName>
        <fullName evidence="1">Uncharacterized protein</fullName>
    </submittedName>
</protein>
<evidence type="ECO:0000313" key="2">
    <source>
        <dbReference type="Proteomes" id="UP000738349"/>
    </source>
</evidence>
<reference evidence="1" key="1">
    <citation type="journal article" date="2021" name="Nat. Commun.">
        <title>Genetic determinants of endophytism in the Arabidopsis root mycobiome.</title>
        <authorList>
            <person name="Mesny F."/>
            <person name="Miyauchi S."/>
            <person name="Thiergart T."/>
            <person name="Pickel B."/>
            <person name="Atanasova L."/>
            <person name="Karlsson M."/>
            <person name="Huettel B."/>
            <person name="Barry K.W."/>
            <person name="Haridas S."/>
            <person name="Chen C."/>
            <person name="Bauer D."/>
            <person name="Andreopoulos W."/>
            <person name="Pangilinan J."/>
            <person name="LaButti K."/>
            <person name="Riley R."/>
            <person name="Lipzen A."/>
            <person name="Clum A."/>
            <person name="Drula E."/>
            <person name="Henrissat B."/>
            <person name="Kohler A."/>
            <person name="Grigoriev I.V."/>
            <person name="Martin F.M."/>
            <person name="Hacquard S."/>
        </authorList>
    </citation>
    <scope>NUCLEOTIDE SEQUENCE</scope>
    <source>
        <strain evidence="1">MPI-CAGE-AT-0147</strain>
    </source>
</reference>
<dbReference type="EMBL" id="JAGMUV010000001">
    <property type="protein sequence ID" value="KAH7175441.1"/>
    <property type="molecule type" value="Genomic_DNA"/>
</dbReference>
<dbReference type="Gene3D" id="2.60.40.2970">
    <property type="match status" value="1"/>
</dbReference>
<keyword evidence="2" id="KW-1185">Reference proteome</keyword>
<dbReference type="AlphaFoldDB" id="A0A9P9FSX9"/>